<keyword evidence="8" id="KW-1185">Reference proteome</keyword>
<dbReference type="InterPro" id="IPR006664">
    <property type="entry name" value="OMP_bac"/>
</dbReference>
<dbReference type="PANTHER" id="PTHR30570:SF1">
    <property type="entry name" value="PHOSPHATE-BINDING PROTEIN PSTS"/>
    <property type="match status" value="1"/>
</dbReference>
<proteinExistence type="predicted"/>
<comment type="subcellular location">
    <subcellularLocation>
        <location evidence="1">Membrane</location>
    </subcellularLocation>
</comment>
<keyword evidence="3 4" id="KW-0472">Membrane</keyword>
<dbReference type="CDD" id="cd07185">
    <property type="entry name" value="OmpA_C-like"/>
    <property type="match status" value="1"/>
</dbReference>
<dbReference type="SUPFAM" id="SSF53850">
    <property type="entry name" value="Periplasmic binding protein-like II"/>
    <property type="match status" value="1"/>
</dbReference>
<dbReference type="RefSeq" id="WP_342679947.1">
    <property type="nucleotide sequence ID" value="NZ_JBCGCU010000019.1"/>
</dbReference>
<protein>
    <submittedName>
        <fullName evidence="7">Substrate-binding domain-containing protein</fullName>
    </submittedName>
</protein>
<dbReference type="CDD" id="cd13653">
    <property type="entry name" value="PBP2_phosphate_like_1"/>
    <property type="match status" value="1"/>
</dbReference>
<dbReference type="InterPro" id="IPR006665">
    <property type="entry name" value="OmpA-like"/>
</dbReference>
<feature type="transmembrane region" description="Helical" evidence="5">
    <location>
        <begin position="82"/>
        <end position="103"/>
    </location>
</feature>
<evidence type="ECO:0000313" key="8">
    <source>
        <dbReference type="Proteomes" id="UP001447008"/>
    </source>
</evidence>
<keyword evidence="5" id="KW-1133">Transmembrane helix</keyword>
<dbReference type="Gene3D" id="3.40.190.10">
    <property type="entry name" value="Periplasmic binding protein-like II"/>
    <property type="match status" value="2"/>
</dbReference>
<evidence type="ECO:0000256" key="3">
    <source>
        <dbReference type="ARBA" id="ARBA00023136"/>
    </source>
</evidence>
<accession>A0ABU9MZE9</accession>
<evidence type="ECO:0000313" key="7">
    <source>
        <dbReference type="EMBL" id="MEM0516460.1"/>
    </source>
</evidence>
<evidence type="ECO:0000256" key="1">
    <source>
        <dbReference type="ARBA" id="ARBA00004370"/>
    </source>
</evidence>
<dbReference type="Gene3D" id="3.30.1330.60">
    <property type="entry name" value="OmpA-like domain"/>
    <property type="match status" value="1"/>
</dbReference>
<keyword evidence="2" id="KW-0732">Signal</keyword>
<dbReference type="Pfam" id="PF12849">
    <property type="entry name" value="PBP_like_2"/>
    <property type="match status" value="1"/>
</dbReference>
<dbReference type="Proteomes" id="UP001447008">
    <property type="component" value="Unassembled WGS sequence"/>
</dbReference>
<evidence type="ECO:0000259" key="6">
    <source>
        <dbReference type="PROSITE" id="PS51123"/>
    </source>
</evidence>
<evidence type="ECO:0000256" key="4">
    <source>
        <dbReference type="PROSITE-ProRule" id="PRU00473"/>
    </source>
</evidence>
<dbReference type="Pfam" id="PF00691">
    <property type="entry name" value="OmpA"/>
    <property type="match status" value="1"/>
</dbReference>
<evidence type="ECO:0000256" key="2">
    <source>
        <dbReference type="ARBA" id="ARBA00022729"/>
    </source>
</evidence>
<dbReference type="InterPro" id="IPR024370">
    <property type="entry name" value="PBP_domain"/>
</dbReference>
<dbReference type="InterPro" id="IPR050811">
    <property type="entry name" value="Phosphate_ABC_transporter"/>
</dbReference>
<dbReference type="SUPFAM" id="SSF103088">
    <property type="entry name" value="OmpA-like"/>
    <property type="match status" value="1"/>
</dbReference>
<dbReference type="EMBL" id="JBCGCU010000019">
    <property type="protein sequence ID" value="MEM0516460.1"/>
    <property type="molecule type" value="Genomic_DNA"/>
</dbReference>
<dbReference type="PROSITE" id="PS51123">
    <property type="entry name" value="OMPA_2"/>
    <property type="match status" value="1"/>
</dbReference>
<dbReference type="PANTHER" id="PTHR30570">
    <property type="entry name" value="PERIPLASMIC PHOSPHATE BINDING COMPONENT OF PHOSPHATE ABC TRANSPORTER"/>
    <property type="match status" value="1"/>
</dbReference>
<feature type="domain" description="OmpA-like" evidence="6">
    <location>
        <begin position="447"/>
        <end position="559"/>
    </location>
</feature>
<gene>
    <name evidence="7" type="ORF">WCN91_13720</name>
</gene>
<reference evidence="7 8" key="1">
    <citation type="submission" date="2024-03" db="EMBL/GenBank/DDBJ databases">
        <title>Pseudoalteromonas qingdaonensis sp. nov., isolated from the intestines of marine benthic organisms.</title>
        <authorList>
            <person name="Lin X."/>
            <person name="Fang S."/>
            <person name="Hu X."/>
        </authorList>
    </citation>
    <scope>NUCLEOTIDE SEQUENCE [LARGE SCALE GENOMIC DNA]</scope>
    <source>
        <strain evidence="7 8">YIC-827</strain>
    </source>
</reference>
<name>A0ABU9MZE9_9GAMM</name>
<sequence>MTSAHQQSFIAQLKQLQSLAQNKFGIDIATEKFINDDNYRDLVLNELGLLGDSELNAVISALKQPAVAPAQEEPKAQSKKPLALIFTSITAAVALAVASYTMFAAKPEVIVTQAPTQSTEQAPVQTATSVNATPAAQVQPQPQAQLAFRIHGSNTIGEKLAPALIEGYLTEQGASDFTWQQGDVAVERELHYRLADKPYYIELHAHGSSTGFADVQTASADVAMASRKVKDKEVASLKEQYGDFSQVGNEHIIGLDGLAVIVNQNNPISHLTTQQLADVFSGKISNWGELGGASAAINLYARDAKSGTWDTFKNLVLKKHSAKLSNNAQRFESSSELSQLVSQDEHSIGFIGLNYIVHNKAVAISEGEQTAPIYPTRFTIGTEDYALSRRLYLYTPTTADMFVKNFAHYAISYPGQEIVADTGLISQNIHVEQVQAPLTAPALYKQYASQGQRLSLTFRFEFGSGQLDNKGKRDLQRLLGFLEEHPQKRVVLMGFSDNSGNDEKNKSLSAQRARSVATELSARGIGVFDTQGFGEALPVANNSTVQGRERNRRVEVWVL</sequence>
<keyword evidence="5" id="KW-0812">Transmembrane</keyword>
<comment type="caution">
    <text evidence="7">The sequence shown here is derived from an EMBL/GenBank/DDBJ whole genome shotgun (WGS) entry which is preliminary data.</text>
</comment>
<dbReference type="PRINTS" id="PR01021">
    <property type="entry name" value="OMPADOMAIN"/>
</dbReference>
<organism evidence="7 8">
    <name type="scientific">Pseudoalteromonas qingdaonensis</name>
    <dbReference type="NCBI Taxonomy" id="3131913"/>
    <lineage>
        <taxon>Bacteria</taxon>
        <taxon>Pseudomonadati</taxon>
        <taxon>Pseudomonadota</taxon>
        <taxon>Gammaproteobacteria</taxon>
        <taxon>Alteromonadales</taxon>
        <taxon>Pseudoalteromonadaceae</taxon>
        <taxon>Pseudoalteromonas</taxon>
    </lineage>
</organism>
<evidence type="ECO:0000256" key="5">
    <source>
        <dbReference type="SAM" id="Phobius"/>
    </source>
</evidence>
<dbReference type="InterPro" id="IPR036737">
    <property type="entry name" value="OmpA-like_sf"/>
</dbReference>